<dbReference type="InterPro" id="IPR036388">
    <property type="entry name" value="WH-like_DNA-bd_sf"/>
</dbReference>
<dbReference type="SUPFAM" id="SSF46785">
    <property type="entry name" value="Winged helix' DNA-binding domain"/>
    <property type="match status" value="1"/>
</dbReference>
<dbReference type="AlphaFoldDB" id="A0A378SM91"/>
<dbReference type="Gene3D" id="1.10.10.10">
    <property type="entry name" value="Winged helix-like DNA-binding domain superfamily/Winged helix DNA-binding domain"/>
    <property type="match status" value="1"/>
</dbReference>
<reference evidence="1 2" key="1">
    <citation type="submission" date="2018-06" db="EMBL/GenBank/DDBJ databases">
        <authorList>
            <consortium name="Pathogen Informatics"/>
            <person name="Doyle S."/>
        </authorList>
    </citation>
    <scope>NUCLEOTIDE SEQUENCE [LARGE SCALE GENOMIC DNA]</scope>
    <source>
        <strain evidence="1 2">NCTC10742</strain>
    </source>
</reference>
<evidence type="ECO:0000313" key="1">
    <source>
        <dbReference type="EMBL" id="STZ43922.1"/>
    </source>
</evidence>
<protein>
    <submittedName>
        <fullName evidence="1">Protein of uncharacterized function (DUF3253)</fullName>
    </submittedName>
</protein>
<accession>A0A378SM91</accession>
<evidence type="ECO:0000313" key="2">
    <source>
        <dbReference type="Proteomes" id="UP000254291"/>
    </source>
</evidence>
<name>A0A378SM91_9MYCO</name>
<dbReference type="Pfam" id="PF11625">
    <property type="entry name" value="DUF3253"/>
    <property type="match status" value="1"/>
</dbReference>
<dbReference type="EMBL" id="UGQM01000001">
    <property type="protein sequence ID" value="STZ43922.1"/>
    <property type="molecule type" value="Genomic_DNA"/>
</dbReference>
<organism evidence="1 2">
    <name type="scientific">Mycolicibacterium gilvum</name>
    <dbReference type="NCBI Taxonomy" id="1804"/>
    <lineage>
        <taxon>Bacteria</taxon>
        <taxon>Bacillati</taxon>
        <taxon>Actinomycetota</taxon>
        <taxon>Actinomycetes</taxon>
        <taxon>Mycobacteriales</taxon>
        <taxon>Mycobacteriaceae</taxon>
        <taxon>Mycolicibacterium</taxon>
    </lineage>
</organism>
<dbReference type="RefSeq" id="WP_011894103.1">
    <property type="nucleotide sequence ID" value="NZ_JACKST010000082.1"/>
</dbReference>
<dbReference type="Proteomes" id="UP000254291">
    <property type="component" value="Unassembled WGS sequence"/>
</dbReference>
<dbReference type="OMA" id="DWRAHME"/>
<proteinExistence type="predicted"/>
<gene>
    <name evidence="1" type="ORF">NCTC10742_03152</name>
</gene>
<sequence>MPAPLHSELTRIAAGDGRAATAARTALGEGPTGERLAAALRALATHRGPGSSTCPSDAARAVGGSGWRELMDEAREISRRLAISGEVEITQGGEVIDPDGDWRGPIRIRIVRDCAE</sequence>
<dbReference type="InterPro" id="IPR021660">
    <property type="entry name" value="DUF3253"/>
</dbReference>
<dbReference type="InterPro" id="IPR036390">
    <property type="entry name" value="WH_DNA-bd_sf"/>
</dbReference>